<protein>
    <submittedName>
        <fullName evidence="1">Uncharacterized protein</fullName>
    </submittedName>
</protein>
<evidence type="ECO:0000313" key="2">
    <source>
        <dbReference type="Proteomes" id="UP000051574"/>
    </source>
</evidence>
<accession>A0A0T6B9E0</accession>
<dbReference type="EMBL" id="LJIG01009023">
    <property type="protein sequence ID" value="KRT83910.1"/>
    <property type="molecule type" value="Genomic_DNA"/>
</dbReference>
<organism evidence="1 2">
    <name type="scientific">Oryctes borbonicus</name>
    <dbReference type="NCBI Taxonomy" id="1629725"/>
    <lineage>
        <taxon>Eukaryota</taxon>
        <taxon>Metazoa</taxon>
        <taxon>Ecdysozoa</taxon>
        <taxon>Arthropoda</taxon>
        <taxon>Hexapoda</taxon>
        <taxon>Insecta</taxon>
        <taxon>Pterygota</taxon>
        <taxon>Neoptera</taxon>
        <taxon>Endopterygota</taxon>
        <taxon>Coleoptera</taxon>
        <taxon>Polyphaga</taxon>
        <taxon>Scarabaeiformia</taxon>
        <taxon>Scarabaeidae</taxon>
        <taxon>Dynastinae</taxon>
        <taxon>Oryctes</taxon>
    </lineage>
</organism>
<keyword evidence="2" id="KW-1185">Reference proteome</keyword>
<evidence type="ECO:0000313" key="1">
    <source>
        <dbReference type="EMBL" id="KRT83910.1"/>
    </source>
</evidence>
<proteinExistence type="predicted"/>
<dbReference type="Proteomes" id="UP000051574">
    <property type="component" value="Unassembled WGS sequence"/>
</dbReference>
<dbReference type="AlphaFoldDB" id="A0A0T6B9E0"/>
<comment type="caution">
    <text evidence="1">The sequence shown here is derived from an EMBL/GenBank/DDBJ whole genome shotgun (WGS) entry which is preliminary data.</text>
</comment>
<reference evidence="1 2" key="1">
    <citation type="submission" date="2015-09" db="EMBL/GenBank/DDBJ databases">
        <title>Draft genome of the scarab beetle Oryctes borbonicus.</title>
        <authorList>
            <person name="Meyer J.M."/>
            <person name="Markov G.V."/>
            <person name="Baskaran P."/>
            <person name="Herrmann M."/>
            <person name="Sommer R.J."/>
            <person name="Roedelsperger C."/>
        </authorList>
    </citation>
    <scope>NUCLEOTIDE SEQUENCE [LARGE SCALE GENOMIC DNA]</scope>
    <source>
        <strain evidence="1">OB123</strain>
        <tissue evidence="1">Whole animal</tissue>
    </source>
</reference>
<feature type="non-terminal residue" evidence="1">
    <location>
        <position position="1"/>
    </location>
</feature>
<dbReference type="OrthoDB" id="6775386at2759"/>
<feature type="non-terminal residue" evidence="1">
    <location>
        <position position="162"/>
    </location>
</feature>
<gene>
    <name evidence="1" type="ORF">AMK59_4717</name>
</gene>
<sequence>NLNSLNAATFVSVGGDKLTLSVTGPTSTTPIVTNSILQSPKTPEDTNQKRCTTPVTVTFFGHSERGKLEKVMITGPENKNKQPLSLLSTNGDIDTESLFNSLNFVDNLSRDAKSPTKVLSPSFIKDTNSNPFVNFNLENNTNPFHESNPFLTSNPFIRTDEV</sequence>
<name>A0A0T6B9E0_9SCAR</name>